<dbReference type="Proteomes" id="UP000285575">
    <property type="component" value="Unassembled WGS sequence"/>
</dbReference>
<dbReference type="EMBL" id="SACR01000005">
    <property type="protein sequence ID" value="RVU44309.1"/>
    <property type="molecule type" value="Genomic_DNA"/>
</dbReference>
<keyword evidence="2" id="KW-1185">Reference proteome</keyword>
<dbReference type="AlphaFoldDB" id="A0A437RBZ6"/>
<protein>
    <submittedName>
        <fullName evidence="1">Uncharacterized protein</fullName>
    </submittedName>
</protein>
<comment type="caution">
    <text evidence="1">The sequence shown here is derived from an EMBL/GenBank/DDBJ whole genome shotgun (WGS) entry which is preliminary data.</text>
</comment>
<reference evidence="1 2" key="1">
    <citation type="submission" date="2019-01" db="EMBL/GenBank/DDBJ databases">
        <authorList>
            <person name="Chen W.-M."/>
        </authorList>
    </citation>
    <scope>NUCLEOTIDE SEQUENCE [LARGE SCALE GENOMIC DNA]</scope>
    <source>
        <strain evidence="1 2">KYPY4</strain>
    </source>
</reference>
<organism evidence="1 2">
    <name type="scientific">Rubrivivax rivuli</name>
    <dbReference type="NCBI Taxonomy" id="1862385"/>
    <lineage>
        <taxon>Bacteria</taxon>
        <taxon>Pseudomonadati</taxon>
        <taxon>Pseudomonadota</taxon>
        <taxon>Betaproteobacteria</taxon>
        <taxon>Burkholderiales</taxon>
        <taxon>Sphaerotilaceae</taxon>
        <taxon>Rubrivivax</taxon>
    </lineage>
</organism>
<dbReference type="Pfam" id="PF05708">
    <property type="entry name" value="Peptidase_C92"/>
    <property type="match status" value="1"/>
</dbReference>
<dbReference type="InterPro" id="IPR038765">
    <property type="entry name" value="Papain-like_cys_pep_sf"/>
</dbReference>
<gene>
    <name evidence="1" type="ORF">EOE66_16650</name>
</gene>
<sequence>MPSTVLPPSTQAGGVVAPLREPLVPVAWPGTYVPNISDWREGDIVLVHRSADAAGFAIQASQAMSLSAVTRAGAICSHAAIYIGGGMVVDATRGAGVSAQSVWNYCQHRAIQVRRLSDPTISMADIADISVMAQQHIGEPYSVIQVIISKLFPGTVPIPDALYCSTLVGLVVTDATGVDLSSDPAHQPLHPGTLAAHPELTDVLLEWRHL</sequence>
<dbReference type="InterPro" id="IPR024453">
    <property type="entry name" value="Peptidase_C92"/>
</dbReference>
<accession>A0A437RBZ6</accession>
<evidence type="ECO:0000313" key="1">
    <source>
        <dbReference type="EMBL" id="RVU44309.1"/>
    </source>
</evidence>
<proteinExistence type="predicted"/>
<dbReference type="Gene3D" id="3.90.1720.10">
    <property type="entry name" value="endopeptidase domain like (from Nostoc punctiforme)"/>
    <property type="match status" value="1"/>
</dbReference>
<dbReference type="SUPFAM" id="SSF54001">
    <property type="entry name" value="Cysteine proteinases"/>
    <property type="match status" value="1"/>
</dbReference>
<evidence type="ECO:0000313" key="2">
    <source>
        <dbReference type="Proteomes" id="UP000285575"/>
    </source>
</evidence>
<name>A0A437RBZ6_9BURK</name>